<dbReference type="OrthoDB" id="206201at2759"/>
<evidence type="ECO:0008006" key="14">
    <source>
        <dbReference type="Google" id="ProtNLM"/>
    </source>
</evidence>
<dbReference type="PROSITE" id="PS00138">
    <property type="entry name" value="SUBTILASE_SER"/>
    <property type="match status" value="1"/>
</dbReference>
<dbReference type="Proteomes" id="UP000243459">
    <property type="component" value="Chromosome 1"/>
</dbReference>
<dbReference type="Pfam" id="PF17766">
    <property type="entry name" value="fn3_6"/>
    <property type="match status" value="1"/>
</dbReference>
<dbReference type="Pfam" id="PF05922">
    <property type="entry name" value="Inhibitor_I9"/>
    <property type="match status" value="1"/>
</dbReference>
<dbReference type="Gene3D" id="3.40.50.200">
    <property type="entry name" value="Peptidase S8/S53 domain"/>
    <property type="match status" value="1"/>
</dbReference>
<feature type="active site" description="Charge relay system" evidence="6 7">
    <location>
        <position position="222"/>
    </location>
</feature>
<comment type="similarity">
    <text evidence="1 7">Belongs to the peptidase S8 family.</text>
</comment>
<evidence type="ECO:0000259" key="11">
    <source>
        <dbReference type="Pfam" id="PF17766"/>
    </source>
</evidence>
<evidence type="ECO:0000256" key="3">
    <source>
        <dbReference type="ARBA" id="ARBA00022729"/>
    </source>
</evidence>
<accession>A0A5P1FX93</accession>
<evidence type="ECO:0000313" key="13">
    <source>
        <dbReference type="Proteomes" id="UP000243459"/>
    </source>
</evidence>
<evidence type="ECO:0000256" key="7">
    <source>
        <dbReference type="PROSITE-ProRule" id="PRU01240"/>
    </source>
</evidence>
<evidence type="ECO:0000256" key="4">
    <source>
        <dbReference type="ARBA" id="ARBA00022801"/>
    </source>
</evidence>
<evidence type="ECO:0000256" key="5">
    <source>
        <dbReference type="ARBA" id="ARBA00022825"/>
    </source>
</evidence>
<feature type="active site" description="Charge relay system" evidence="6 7">
    <location>
        <position position="546"/>
    </location>
</feature>
<dbReference type="PANTHER" id="PTHR10795">
    <property type="entry name" value="PROPROTEIN CONVERTASE SUBTILISIN/KEXIN"/>
    <property type="match status" value="1"/>
</dbReference>
<proteinExistence type="inferred from homology"/>
<feature type="signal peptide" evidence="8">
    <location>
        <begin position="1"/>
        <end position="18"/>
    </location>
</feature>
<name>A0A5P1FX93_ASPOF</name>
<dbReference type="AlphaFoldDB" id="A0A5P1FX93"/>
<dbReference type="InterPro" id="IPR045051">
    <property type="entry name" value="SBT"/>
</dbReference>
<dbReference type="Gene3D" id="3.30.70.80">
    <property type="entry name" value="Peptidase S8 propeptide/proteinase inhibitor I9"/>
    <property type="match status" value="1"/>
</dbReference>
<keyword evidence="5 7" id="KW-0720">Serine protease</keyword>
<dbReference type="PRINTS" id="PR00723">
    <property type="entry name" value="SUBTILISIN"/>
</dbReference>
<dbReference type="Gene3D" id="3.50.30.30">
    <property type="match status" value="1"/>
</dbReference>
<sequence length="772" mass="84324">MDKHKFIFLLSLFILLSAFLFSYFNNPSLPTKHKEIPFSSGLKSVVTDNQPEVYIVSVMPADGTGFNNDLDRENWYKSFLPSTHLPTGEPRMIYSYKHASSGFAARLTRKEVQDMESVEGFLSAHPDQIHTPCTTYSPEYLGLNQKEDGLWKRTKYGGGVIIGVVDYGIRPTHHSFKGDGVPSPPKSWGGKCIPPITCSNKIIGALGLRRGQETSAEDDDGHGTHTASTAAGNFVDGASILGLAWGTASGTAPHAHLAIYKVCFDQCVASDIMGGIDRAMDDGVDLLSISLSNEPKEFYENGIARSSFRATVKKRDKKEGILVTAVAGNLPGSKRSSVHHDAPWVLTVGASGTSRILKVIVKLHNGMELVGESAYQIHSATDELPLVYPGAITRDLGTAFCKPGTLKEDMVKGKMVICKLGKKFEDVIAQGRTVHAAGGAAMVLMNPKSYESTIISFPHVIAACVLSYHDSLIIKDYAATDNPKAAFSFEGTKYDNPAPRVGAFSGRGPSIVNGHILKPDIIAPGVNILAASKDNDDEFMMRFGTSMAVPHIAGVAALIKSNHPDWSPAEVKSAIMTSSNFVNREGKPILDEKSDIANFFDMGAGHLFTPEEANDPGLVYDTKMEDYFRYLCGLYDDDKKVAAATGYGVECKVYGKIQPEQLNYPSIGLSMKHDGPKVVIRRKVKNVGPETEYTADIKMRSQEEEVKVEAHPKTIKFTKYQKEADFEVHVTPVKGKKDSLVEAHLTWVSKIERSTNPKKHYEVRSPISITLT</sequence>
<evidence type="ECO:0000256" key="2">
    <source>
        <dbReference type="ARBA" id="ARBA00022670"/>
    </source>
</evidence>
<dbReference type="InterPro" id="IPR041469">
    <property type="entry name" value="Subtilisin-like_FN3"/>
</dbReference>
<dbReference type="InterPro" id="IPR037045">
    <property type="entry name" value="S8pro/Inhibitor_I9_sf"/>
</dbReference>
<evidence type="ECO:0000256" key="1">
    <source>
        <dbReference type="ARBA" id="ARBA00011073"/>
    </source>
</evidence>
<evidence type="ECO:0000256" key="6">
    <source>
        <dbReference type="PIRSR" id="PIRSR615500-1"/>
    </source>
</evidence>
<feature type="domain" description="Subtilisin-like protease fibronectin type-III" evidence="11">
    <location>
        <begin position="661"/>
        <end position="769"/>
    </location>
</feature>
<dbReference type="InterPro" id="IPR023828">
    <property type="entry name" value="Peptidase_S8_Ser-AS"/>
</dbReference>
<dbReference type="CDD" id="cd02120">
    <property type="entry name" value="PA_subtilisin_like"/>
    <property type="match status" value="1"/>
</dbReference>
<dbReference type="GO" id="GO:0006508">
    <property type="term" value="P:proteolysis"/>
    <property type="evidence" value="ECO:0007669"/>
    <property type="project" value="UniProtKB-KW"/>
</dbReference>
<dbReference type="Gene3D" id="2.60.40.2310">
    <property type="match status" value="1"/>
</dbReference>
<dbReference type="SUPFAM" id="SSF52743">
    <property type="entry name" value="Subtilisin-like"/>
    <property type="match status" value="1"/>
</dbReference>
<evidence type="ECO:0000256" key="8">
    <source>
        <dbReference type="SAM" id="SignalP"/>
    </source>
</evidence>
<protein>
    <recommendedName>
        <fullName evidence="14">Subtilisin-like protease</fullName>
    </recommendedName>
</protein>
<dbReference type="InterPro" id="IPR000209">
    <property type="entry name" value="Peptidase_S8/S53_dom"/>
</dbReference>
<gene>
    <name evidence="12" type="ORF">A4U43_C01F32300</name>
</gene>
<keyword evidence="2 7" id="KW-0645">Protease</keyword>
<dbReference type="InterPro" id="IPR036852">
    <property type="entry name" value="Peptidase_S8/S53_dom_sf"/>
</dbReference>
<dbReference type="InterPro" id="IPR010259">
    <property type="entry name" value="S8pro/Inhibitor_I9"/>
</dbReference>
<feature type="chain" id="PRO_5024402347" description="Subtilisin-like protease" evidence="8">
    <location>
        <begin position="19"/>
        <end position="772"/>
    </location>
</feature>
<organism evidence="12 13">
    <name type="scientific">Asparagus officinalis</name>
    <name type="common">Garden asparagus</name>
    <dbReference type="NCBI Taxonomy" id="4686"/>
    <lineage>
        <taxon>Eukaryota</taxon>
        <taxon>Viridiplantae</taxon>
        <taxon>Streptophyta</taxon>
        <taxon>Embryophyta</taxon>
        <taxon>Tracheophyta</taxon>
        <taxon>Spermatophyta</taxon>
        <taxon>Magnoliopsida</taxon>
        <taxon>Liliopsida</taxon>
        <taxon>Asparagales</taxon>
        <taxon>Asparagaceae</taxon>
        <taxon>Asparagoideae</taxon>
        <taxon>Asparagus</taxon>
    </lineage>
</organism>
<keyword evidence="13" id="KW-1185">Reference proteome</keyword>
<dbReference type="EMBL" id="CM007381">
    <property type="protein sequence ID" value="ONK81730.1"/>
    <property type="molecule type" value="Genomic_DNA"/>
</dbReference>
<feature type="domain" description="Inhibitor I9" evidence="10">
    <location>
        <begin position="68"/>
        <end position="129"/>
    </location>
</feature>
<keyword evidence="4 7" id="KW-0378">Hydrolase</keyword>
<keyword evidence="3 8" id="KW-0732">Signal</keyword>
<evidence type="ECO:0000259" key="9">
    <source>
        <dbReference type="Pfam" id="PF00082"/>
    </source>
</evidence>
<dbReference type="InterPro" id="IPR015500">
    <property type="entry name" value="Peptidase_S8_subtilisin-rel"/>
</dbReference>
<dbReference type="Pfam" id="PF00082">
    <property type="entry name" value="Peptidase_S8"/>
    <property type="match status" value="1"/>
</dbReference>
<dbReference type="PROSITE" id="PS51892">
    <property type="entry name" value="SUBTILASE"/>
    <property type="match status" value="1"/>
</dbReference>
<reference evidence="13" key="1">
    <citation type="journal article" date="2017" name="Nat. Commun.">
        <title>The asparagus genome sheds light on the origin and evolution of a young Y chromosome.</title>
        <authorList>
            <person name="Harkess A."/>
            <person name="Zhou J."/>
            <person name="Xu C."/>
            <person name="Bowers J.E."/>
            <person name="Van der Hulst R."/>
            <person name="Ayyampalayam S."/>
            <person name="Mercati F."/>
            <person name="Riccardi P."/>
            <person name="McKain M.R."/>
            <person name="Kakrana A."/>
            <person name="Tang H."/>
            <person name="Ray J."/>
            <person name="Groenendijk J."/>
            <person name="Arikit S."/>
            <person name="Mathioni S.M."/>
            <person name="Nakano M."/>
            <person name="Shan H."/>
            <person name="Telgmann-Rauber A."/>
            <person name="Kanno A."/>
            <person name="Yue Z."/>
            <person name="Chen H."/>
            <person name="Li W."/>
            <person name="Chen Y."/>
            <person name="Xu X."/>
            <person name="Zhang Y."/>
            <person name="Luo S."/>
            <person name="Chen H."/>
            <person name="Gao J."/>
            <person name="Mao Z."/>
            <person name="Pires J.C."/>
            <person name="Luo M."/>
            <person name="Kudrna D."/>
            <person name="Wing R.A."/>
            <person name="Meyers B.C."/>
            <person name="Yi K."/>
            <person name="Kong H."/>
            <person name="Lavrijsen P."/>
            <person name="Sunseri F."/>
            <person name="Falavigna A."/>
            <person name="Ye Y."/>
            <person name="Leebens-Mack J.H."/>
            <person name="Chen G."/>
        </authorList>
    </citation>
    <scope>NUCLEOTIDE SEQUENCE [LARGE SCALE GENOMIC DNA]</scope>
    <source>
        <strain evidence="13">cv. DH0086</strain>
    </source>
</reference>
<evidence type="ECO:0000313" key="12">
    <source>
        <dbReference type="EMBL" id="ONK81730.1"/>
    </source>
</evidence>
<feature type="domain" description="Peptidase S8/S53" evidence="9">
    <location>
        <begin position="157"/>
        <end position="583"/>
    </location>
</feature>
<dbReference type="Gramene" id="ONK81730">
    <property type="protein sequence ID" value="ONK81730"/>
    <property type="gene ID" value="A4U43_C01F32300"/>
</dbReference>
<dbReference type="GO" id="GO:0004252">
    <property type="term" value="F:serine-type endopeptidase activity"/>
    <property type="evidence" value="ECO:0007669"/>
    <property type="project" value="UniProtKB-UniRule"/>
</dbReference>
<evidence type="ECO:0000259" key="10">
    <source>
        <dbReference type="Pfam" id="PF05922"/>
    </source>
</evidence>
<feature type="active site" description="Charge relay system" evidence="6 7">
    <location>
        <position position="166"/>
    </location>
</feature>